<sequence length="257" mass="27013">MASQLGARGWSRPQNVVVSVSPIVLLGRTLRPEDSSTTLATSQTLETSLASRSSETSLASRSSETSVASVTTTSDVTASPQIPLNNSRASEIGAGVGGSLGTALFLGLGAFLLKRYRRKRLHKLSQDNTLDKEEKSHGYDNKPELEGSEVRRKRLTKAELDALAIRAELEGSPGEEYGAGINVLKPELQGSQGIYGLVGIGVKKKAELEGSAAGGAGENLLEAGESASANGQPNRNDAGPVAELEAHDLPYKRYIGN</sequence>
<comment type="caution">
    <text evidence="1">The sequence shown here is derived from an EMBL/GenBank/DDBJ whole genome shotgun (WGS) entry which is preliminary data.</text>
</comment>
<dbReference type="EMBL" id="JAPDGR010001339">
    <property type="protein sequence ID" value="KAJ2983904.1"/>
    <property type="molecule type" value="Genomic_DNA"/>
</dbReference>
<evidence type="ECO:0000313" key="2">
    <source>
        <dbReference type="Proteomes" id="UP001143856"/>
    </source>
</evidence>
<organism evidence="1 2">
    <name type="scientific">Xylaria curta</name>
    <dbReference type="NCBI Taxonomy" id="42375"/>
    <lineage>
        <taxon>Eukaryota</taxon>
        <taxon>Fungi</taxon>
        <taxon>Dikarya</taxon>
        <taxon>Ascomycota</taxon>
        <taxon>Pezizomycotina</taxon>
        <taxon>Sordariomycetes</taxon>
        <taxon>Xylariomycetidae</taxon>
        <taxon>Xylariales</taxon>
        <taxon>Xylariaceae</taxon>
        <taxon>Xylaria</taxon>
    </lineage>
</organism>
<evidence type="ECO:0000313" key="1">
    <source>
        <dbReference type="EMBL" id="KAJ2983904.1"/>
    </source>
</evidence>
<accession>A0ACC1NZQ5</accession>
<proteinExistence type="predicted"/>
<dbReference type="Proteomes" id="UP001143856">
    <property type="component" value="Unassembled WGS sequence"/>
</dbReference>
<keyword evidence="2" id="KW-1185">Reference proteome</keyword>
<protein>
    <submittedName>
        <fullName evidence="1">Uncharacterized protein</fullName>
    </submittedName>
</protein>
<gene>
    <name evidence="1" type="ORF">NUW58_g6172</name>
</gene>
<reference evidence="1" key="1">
    <citation type="submission" date="2022-10" db="EMBL/GenBank/DDBJ databases">
        <title>Genome Sequence of Xylaria curta.</title>
        <authorList>
            <person name="Buettner E."/>
        </authorList>
    </citation>
    <scope>NUCLEOTIDE SEQUENCE</scope>
    <source>
        <strain evidence="1">Babe10</strain>
    </source>
</reference>
<name>A0ACC1NZQ5_9PEZI</name>